<keyword evidence="2" id="KW-0158">Chromosome</keyword>
<evidence type="ECO:0000313" key="13">
    <source>
        <dbReference type="EMBL" id="KAK6924291.1"/>
    </source>
</evidence>
<dbReference type="InterPro" id="IPR001214">
    <property type="entry name" value="SET_dom"/>
</dbReference>
<evidence type="ECO:0000313" key="14">
    <source>
        <dbReference type="Proteomes" id="UP001370490"/>
    </source>
</evidence>
<keyword evidence="4" id="KW-0808">Transferase</keyword>
<evidence type="ECO:0000256" key="6">
    <source>
        <dbReference type="PROSITE-ProRule" id="PRU00042"/>
    </source>
</evidence>
<dbReference type="Gene3D" id="2.170.270.10">
    <property type="entry name" value="SET domain"/>
    <property type="match status" value="1"/>
</dbReference>
<dbReference type="PANTHER" id="PTHR47325:SF1">
    <property type="entry name" value="HISTONE-LYSINE N-METHYLTRANSFERASE SUVR5"/>
    <property type="match status" value="1"/>
</dbReference>
<feature type="region of interest" description="Disordered" evidence="7">
    <location>
        <begin position="428"/>
        <end position="452"/>
    </location>
</feature>
<dbReference type="PROSITE" id="PS50867">
    <property type="entry name" value="PRE_SET"/>
    <property type="match status" value="1"/>
</dbReference>
<dbReference type="Gene3D" id="3.30.160.60">
    <property type="entry name" value="Classic Zinc Finger"/>
    <property type="match status" value="1"/>
</dbReference>
<dbReference type="GO" id="GO:0008270">
    <property type="term" value="F:zinc ion binding"/>
    <property type="evidence" value="ECO:0007669"/>
    <property type="project" value="UniProtKB-KW"/>
</dbReference>
<evidence type="ECO:0000256" key="1">
    <source>
        <dbReference type="ARBA" id="ARBA00004286"/>
    </source>
</evidence>
<dbReference type="GO" id="GO:0032259">
    <property type="term" value="P:methylation"/>
    <property type="evidence" value="ECO:0007669"/>
    <property type="project" value="UniProtKB-KW"/>
</dbReference>
<feature type="compositionally biased region" description="Polar residues" evidence="7">
    <location>
        <begin position="761"/>
        <end position="770"/>
    </location>
</feature>
<accession>A0AAN8V695</accession>
<dbReference type="Pfam" id="PF00856">
    <property type="entry name" value="SET"/>
    <property type="match status" value="1"/>
</dbReference>
<dbReference type="GO" id="GO:0005634">
    <property type="term" value="C:nucleus"/>
    <property type="evidence" value="ECO:0007669"/>
    <property type="project" value="InterPro"/>
</dbReference>
<feature type="domain" description="C2H2-type" evidence="9">
    <location>
        <begin position="694"/>
        <end position="717"/>
    </location>
</feature>
<dbReference type="InterPro" id="IPR046341">
    <property type="entry name" value="SET_dom_sf"/>
</dbReference>
<evidence type="ECO:0000256" key="5">
    <source>
        <dbReference type="ARBA" id="ARBA00022691"/>
    </source>
</evidence>
<keyword evidence="8" id="KW-0732">Signal</keyword>
<evidence type="ECO:0000259" key="11">
    <source>
        <dbReference type="PROSITE" id="PS50867"/>
    </source>
</evidence>
<dbReference type="PROSITE" id="PS00028">
    <property type="entry name" value="ZINC_FINGER_C2H2_1"/>
    <property type="match status" value="4"/>
</dbReference>
<feature type="compositionally biased region" description="Polar residues" evidence="7">
    <location>
        <begin position="430"/>
        <end position="439"/>
    </location>
</feature>
<evidence type="ECO:0000256" key="8">
    <source>
        <dbReference type="SAM" id="SignalP"/>
    </source>
</evidence>
<dbReference type="InterPro" id="IPR013087">
    <property type="entry name" value="Znf_C2H2_type"/>
</dbReference>
<dbReference type="InterPro" id="IPR007728">
    <property type="entry name" value="Pre-SET_dom"/>
</dbReference>
<protein>
    <submittedName>
        <fullName evidence="13">SET domain</fullName>
    </submittedName>
</protein>
<dbReference type="PROSITE" id="PS50280">
    <property type="entry name" value="SET"/>
    <property type="match status" value="1"/>
</dbReference>
<organism evidence="13 14">
    <name type="scientific">Dillenia turbinata</name>
    <dbReference type="NCBI Taxonomy" id="194707"/>
    <lineage>
        <taxon>Eukaryota</taxon>
        <taxon>Viridiplantae</taxon>
        <taxon>Streptophyta</taxon>
        <taxon>Embryophyta</taxon>
        <taxon>Tracheophyta</taxon>
        <taxon>Spermatophyta</taxon>
        <taxon>Magnoliopsida</taxon>
        <taxon>eudicotyledons</taxon>
        <taxon>Gunneridae</taxon>
        <taxon>Pentapetalae</taxon>
        <taxon>Dilleniales</taxon>
        <taxon>Dilleniaceae</taxon>
        <taxon>Dillenia</taxon>
    </lineage>
</organism>
<gene>
    <name evidence="13" type="ORF">RJ641_010491</name>
</gene>
<evidence type="ECO:0000259" key="9">
    <source>
        <dbReference type="PROSITE" id="PS50157"/>
    </source>
</evidence>
<feature type="domain" description="Post-SET" evidence="12">
    <location>
        <begin position="1331"/>
        <end position="1344"/>
    </location>
</feature>
<proteinExistence type="predicted"/>
<name>A0AAN8V695_9MAGN</name>
<feature type="domain" description="C2H2-type" evidence="9">
    <location>
        <begin position="660"/>
        <end position="688"/>
    </location>
</feature>
<feature type="domain" description="SET" evidence="10">
    <location>
        <begin position="1192"/>
        <end position="1324"/>
    </location>
</feature>
<dbReference type="SMART" id="SM00468">
    <property type="entry name" value="PreSET"/>
    <property type="match status" value="1"/>
</dbReference>
<evidence type="ECO:0000259" key="12">
    <source>
        <dbReference type="PROSITE" id="PS50868"/>
    </source>
</evidence>
<dbReference type="PANTHER" id="PTHR47325">
    <property type="entry name" value="HISTONE-LYSINE N-METHYLTRANSFERASE SUVR5"/>
    <property type="match status" value="1"/>
</dbReference>
<reference evidence="13 14" key="1">
    <citation type="submission" date="2023-12" db="EMBL/GenBank/DDBJ databases">
        <title>A high-quality genome assembly for Dillenia turbinata (Dilleniales).</title>
        <authorList>
            <person name="Chanderbali A."/>
        </authorList>
    </citation>
    <scope>NUCLEOTIDE SEQUENCE [LARGE SCALE GENOMIC DNA]</scope>
    <source>
        <strain evidence="13">LSX21</strain>
        <tissue evidence="13">Leaf</tissue>
    </source>
</reference>
<keyword evidence="6" id="KW-0863">Zinc-finger</keyword>
<dbReference type="SUPFAM" id="SSF82199">
    <property type="entry name" value="SET domain"/>
    <property type="match status" value="1"/>
</dbReference>
<dbReference type="PROSITE" id="PS50157">
    <property type="entry name" value="ZINC_FINGER_C2H2_2"/>
    <property type="match status" value="3"/>
</dbReference>
<evidence type="ECO:0000256" key="4">
    <source>
        <dbReference type="ARBA" id="ARBA00022679"/>
    </source>
</evidence>
<feature type="domain" description="Pre-SET" evidence="11">
    <location>
        <begin position="1113"/>
        <end position="1189"/>
    </location>
</feature>
<dbReference type="InterPro" id="IPR003616">
    <property type="entry name" value="Post-SET_dom"/>
</dbReference>
<keyword evidence="14" id="KW-1185">Reference proteome</keyword>
<dbReference type="GO" id="GO:0042054">
    <property type="term" value="F:histone methyltransferase activity"/>
    <property type="evidence" value="ECO:0007669"/>
    <property type="project" value="InterPro"/>
</dbReference>
<feature type="chain" id="PRO_5042992446" evidence="8">
    <location>
        <begin position="24"/>
        <end position="1376"/>
    </location>
</feature>
<feature type="signal peptide" evidence="8">
    <location>
        <begin position="1"/>
        <end position="23"/>
    </location>
</feature>
<dbReference type="GO" id="GO:0005694">
    <property type="term" value="C:chromosome"/>
    <property type="evidence" value="ECO:0007669"/>
    <property type="project" value="UniProtKB-SubCell"/>
</dbReference>
<comment type="subcellular location">
    <subcellularLocation>
        <location evidence="1">Chromosome</location>
    </subcellularLocation>
</comment>
<evidence type="ECO:0000256" key="7">
    <source>
        <dbReference type="SAM" id="MobiDB-lite"/>
    </source>
</evidence>
<dbReference type="InterPro" id="IPR040689">
    <property type="entry name" value="SUVR5_Znf-C2H2_3rpt"/>
</dbReference>
<evidence type="ECO:0000259" key="10">
    <source>
        <dbReference type="PROSITE" id="PS50280"/>
    </source>
</evidence>
<keyword evidence="5" id="KW-0949">S-adenosyl-L-methionine</keyword>
<dbReference type="SMART" id="SM00317">
    <property type="entry name" value="SET"/>
    <property type="match status" value="1"/>
</dbReference>
<keyword evidence="6" id="KW-0862">Zinc</keyword>
<feature type="domain" description="C2H2-type" evidence="9">
    <location>
        <begin position="797"/>
        <end position="825"/>
    </location>
</feature>
<feature type="region of interest" description="Disordered" evidence="7">
    <location>
        <begin position="758"/>
        <end position="788"/>
    </location>
</feature>
<keyword evidence="3" id="KW-0489">Methyltransferase</keyword>
<keyword evidence="6" id="KW-0479">Metal-binding</keyword>
<dbReference type="EMBL" id="JBAMMX010000017">
    <property type="protein sequence ID" value="KAK6924291.1"/>
    <property type="molecule type" value="Genomic_DNA"/>
</dbReference>
<dbReference type="Pfam" id="PF05033">
    <property type="entry name" value="Pre-SET"/>
    <property type="match status" value="1"/>
</dbReference>
<dbReference type="SMART" id="SM00355">
    <property type="entry name" value="ZnF_C2H2"/>
    <property type="match status" value="4"/>
</dbReference>
<evidence type="ECO:0000256" key="3">
    <source>
        <dbReference type="ARBA" id="ARBA00022603"/>
    </source>
</evidence>
<dbReference type="Proteomes" id="UP001370490">
    <property type="component" value="Unassembled WGS sequence"/>
</dbReference>
<comment type="caution">
    <text evidence="13">The sequence shown here is derived from an EMBL/GenBank/DDBJ whole genome shotgun (WGS) entry which is preliminary data.</text>
</comment>
<sequence>HGGSVIWKLGKFLLYALFKGSESERSPEDQGMVEELSTSDGHYSANSFCDEDSLVNNIECGVQSNSRESDSGQQVEAVGASVKKLGFSMLNIMMQLHPEALIETARNMVAWKEFAKQASRCQGYSDLARMLMKLQNMISGQYKNPDWLKNQSHSWLQRCENSQNSELIEMLKEELLESVLWNDIRSLWDASMQSQLNLEWKTWKEDISKWFTTSNPISSTVDREPQIIDSLISTNLHISRKRPKLVVRRAEAPPSQVEPKALHQAATLGIDSGYFDGGDVVNAAKSLSSSGKEDVFEEVVAPMNFAGNEDDRWNEIVVEPGASEIIQSKDAESTPNTVVSGKPLDLGSKNRQCIAFIESKGRQCVRSANEGDVYCCVHLASRFASHSSKSEGVIPVDTPVCEGTTVLGTRCKHRSLYGSSYCKKHRTQIDRTQNSNSTDSRLKRKREDDCSRPETSYCKDIVLVGEVDNPIEAVPVSIMNGNNSSMQKPALGIEDFKSPSNPYCIGEWPQDGTDPCLESPKRYTLYCEKHLPKWLKRARNGKSRIISKEVFLDLYAGCCLHEQKLQLHQACDVFYKLFKSILSVRNMVPKDIQFQWALSEASKDFHVGEFLMKLVSSEKEKLKRLWGFDSDHNMHLPPCPVEEPVLMLEHKEKKEPQENLKCKICSEDFLDDQSLGAHWKDNHKKESQWLCRGYACAICLDSFTNRKSLETHVQERHRVQFVEQCVLLQCIPCGSHFGNPEELWSHVLSVHPADLRLSKDVQPQNPSARETSPKKLDPGTAVSAENNSESQDGFRRFICRFCGLKFNLLPDLGRHHQAAHMGPNMAGPRAPKKGIRFYAYKLKSGRLTRPRFKKGLTAASYRIRNRATSNLKKRMQASAISSGNIRVGTHVTEATNIGNPDKLTDSQCSAVANILFAEIKKTKPRPSNIEILSIARYICCKIGLQVSLGKRYGELPERLFLKAAKLCSENNIQVEWHQEGFVCPKGCSPSIDSNLQLPLVPRSEDFGGSKLVFSPDVSEDWETDECHYIIDSCHFRKEVDPNSIVLCEDISFGQESMPVACVVDEDLLDSLHIFSDGSEGQNTRCPMPWESFTYIQKPLVDQSTGLETEALQLGCSCSHLVCYPEQCDHVYLFDNDYEDAKDIYGRSMRGRFPYDDRGRIILEEGYLVYECNFLCGCSRTCKNRVLQNGIRVKLEVFKTEKKGWAVRAGERIPRGTFICEYIGEVLEKEEANKRYNRYDKEGCSYQFDVGAHVNDMSRLIEGQSLHVIDATRYGNVSRFINHSCSPNLISFQVLVESMDCQLAHIGLYAGQDVSMGEELTFDYRYEPLPGKGFPCFCGAPNCRGCHPEKTLEMLWKEFLSSEAWIFEEGVSFEPVR</sequence>
<feature type="non-terminal residue" evidence="13">
    <location>
        <position position="1376"/>
    </location>
</feature>
<dbReference type="Pfam" id="PF18868">
    <property type="entry name" value="zf-C2H2_3rep"/>
    <property type="match status" value="1"/>
</dbReference>
<dbReference type="PROSITE" id="PS50868">
    <property type="entry name" value="POST_SET"/>
    <property type="match status" value="1"/>
</dbReference>
<feature type="non-terminal residue" evidence="13">
    <location>
        <position position="1"/>
    </location>
</feature>
<evidence type="ECO:0000256" key="2">
    <source>
        <dbReference type="ARBA" id="ARBA00022454"/>
    </source>
</evidence>